<keyword evidence="4" id="KW-1185">Reference proteome</keyword>
<reference evidence="3 4" key="1">
    <citation type="submission" date="2023-03" db="EMBL/GenBank/DDBJ databases">
        <title>High recombination rates correlate with genetic variation in Cardiocondyla obscurior ants.</title>
        <authorList>
            <person name="Errbii M."/>
        </authorList>
    </citation>
    <scope>NUCLEOTIDE SEQUENCE [LARGE SCALE GENOMIC DNA]</scope>
    <source>
        <strain evidence="3">Alpha-2009</strain>
        <tissue evidence="3">Whole body</tissue>
    </source>
</reference>
<feature type="coiled-coil region" evidence="1">
    <location>
        <begin position="166"/>
        <end position="211"/>
    </location>
</feature>
<evidence type="ECO:0000313" key="4">
    <source>
        <dbReference type="Proteomes" id="UP001430953"/>
    </source>
</evidence>
<comment type="caution">
    <text evidence="3">The sequence shown here is derived from an EMBL/GenBank/DDBJ whole genome shotgun (WGS) entry which is preliminary data.</text>
</comment>
<evidence type="ECO:0000256" key="2">
    <source>
        <dbReference type="SAM" id="MobiDB-lite"/>
    </source>
</evidence>
<name>A0AAW2E526_9HYME</name>
<dbReference type="AlphaFoldDB" id="A0AAW2E526"/>
<gene>
    <name evidence="3" type="ORF">PUN28_020725</name>
</gene>
<dbReference type="Gene3D" id="1.20.5.170">
    <property type="match status" value="1"/>
</dbReference>
<evidence type="ECO:0000256" key="1">
    <source>
        <dbReference type="SAM" id="Coils"/>
    </source>
</evidence>
<keyword evidence="1" id="KW-0175">Coiled coil</keyword>
<proteinExistence type="predicted"/>
<accession>A0AAW2E526</accession>
<feature type="compositionally biased region" description="Basic and acidic residues" evidence="2">
    <location>
        <begin position="52"/>
        <end position="64"/>
    </location>
</feature>
<feature type="compositionally biased region" description="Acidic residues" evidence="2">
    <location>
        <begin position="1"/>
        <end position="12"/>
    </location>
</feature>
<organism evidence="3 4">
    <name type="scientific">Cardiocondyla obscurior</name>
    <dbReference type="NCBI Taxonomy" id="286306"/>
    <lineage>
        <taxon>Eukaryota</taxon>
        <taxon>Metazoa</taxon>
        <taxon>Ecdysozoa</taxon>
        <taxon>Arthropoda</taxon>
        <taxon>Hexapoda</taxon>
        <taxon>Insecta</taxon>
        <taxon>Pterygota</taxon>
        <taxon>Neoptera</taxon>
        <taxon>Endopterygota</taxon>
        <taxon>Hymenoptera</taxon>
        <taxon>Apocrita</taxon>
        <taxon>Aculeata</taxon>
        <taxon>Formicoidea</taxon>
        <taxon>Formicidae</taxon>
        <taxon>Myrmicinae</taxon>
        <taxon>Cardiocondyla</taxon>
    </lineage>
</organism>
<protein>
    <submittedName>
        <fullName evidence="3">Uncharacterized protein</fullName>
    </submittedName>
</protein>
<feature type="region of interest" description="Disordered" evidence="2">
    <location>
        <begin position="1"/>
        <end position="64"/>
    </location>
</feature>
<evidence type="ECO:0000313" key="3">
    <source>
        <dbReference type="EMBL" id="KAL0098769.1"/>
    </source>
</evidence>
<dbReference type="EMBL" id="JADYXP020000037">
    <property type="protein sequence ID" value="KAL0098769.1"/>
    <property type="molecule type" value="Genomic_DNA"/>
</dbReference>
<feature type="region of interest" description="Disordered" evidence="2">
    <location>
        <begin position="224"/>
        <end position="248"/>
    </location>
</feature>
<feature type="compositionally biased region" description="Polar residues" evidence="2">
    <location>
        <begin position="225"/>
        <end position="237"/>
    </location>
</feature>
<dbReference type="Proteomes" id="UP001430953">
    <property type="component" value="Unassembled WGS sequence"/>
</dbReference>
<sequence length="373" mass="42745">MNVEEMAEDAQEDMDRNDSINNSNDTSVGIGDTRKIVTARRKKSIISSLDDMSEKERNPFDVRSLSEESSGSLISMHSVKKERKWSRITKEPSPIESLIGKGKSASIQLMGEKAMEWIHEVDTSRAKSKNLQGRTLGAMKNRLNGIKTIVEKLMEKASDLGDPAYLRQQNGELKKENKELKNKIKNLSKDIEKLQNQMSTLSKHMEYISEENIKIKKELKNRNNGINNTPAGSSIVVNSGGMKRPTDLPLNTKSKPRVTSILKGRFISPERLVHRNVEEIVADTKLIDDEMEKLFRLREKRQAEYLSTPVENPTAREEGFMILWKMLEVITERMKEEITLQIWRRRMNRILGWLGTEEEEITQARLGGHRGTR</sequence>